<dbReference type="PANTHER" id="PTHR47161">
    <property type="entry name" value="LYMPHOID-SPECIFIC HELICASE"/>
    <property type="match status" value="1"/>
</dbReference>
<dbReference type="PROSITE" id="PS51194">
    <property type="entry name" value="HELICASE_CTER"/>
    <property type="match status" value="1"/>
</dbReference>
<keyword evidence="4" id="KW-1185">Reference proteome</keyword>
<keyword evidence="3" id="KW-0067">ATP-binding</keyword>
<dbReference type="AlphaFoldDB" id="A0A154PGR7"/>
<protein>
    <submittedName>
        <fullName evidence="3">Lymphoid-specific helicase</fullName>
    </submittedName>
</protein>
<sequence length="426" mass="48897">MNQLLLIGTPLQNNLAELWSMKELQYDEGTKKILKLEQEKHILASLCEILQSFMLRREKLDVCPDIPPKKELIVYASLTELQHDLYKAVLNRDIQLLSKINEPPSIYTEDGKRKKRSCVLKNLSNTTNNSTEQNSLSSTTPLNDKKLLMWKQYTDVKEHNRDFLINIKVQNRGYCIQRIVNHPYLVHCPLDSSGLPLIDEDVIKSSGKLLVLDAMFTKLKSQGHKILLFSTMTTLLDMIENYLSMRTYKYVRLDGSTNLENRKRYIQAFNTDCNILLFLMSTKAGDIGLNLTAVDTVIIYDSDWNPQVDIQTMARCHRIGQTKPVVIYKLCIKCTVDEAIVNRAEAKRVLEKIVISKKSESININSMKTLIELQSLLESRDCQVLASENEVFTEAELNKLLDRSDLHTNFKSEDPKGVLNSLKKKK</sequence>
<keyword evidence="3" id="KW-0347">Helicase</keyword>
<dbReference type="OrthoDB" id="448448at2759"/>
<dbReference type="Gene3D" id="3.40.50.10810">
    <property type="entry name" value="Tandem AAA-ATPase domain"/>
    <property type="match status" value="1"/>
</dbReference>
<dbReference type="SMART" id="SM00490">
    <property type="entry name" value="HELICc"/>
    <property type="match status" value="1"/>
</dbReference>
<dbReference type="EMBL" id="KQ434900">
    <property type="protein sequence ID" value="KZC11055.1"/>
    <property type="molecule type" value="Genomic_DNA"/>
</dbReference>
<evidence type="ECO:0000256" key="1">
    <source>
        <dbReference type="ARBA" id="ARBA00022801"/>
    </source>
</evidence>
<accession>A0A154PGR7</accession>
<dbReference type="GO" id="GO:0004386">
    <property type="term" value="F:helicase activity"/>
    <property type="evidence" value="ECO:0007669"/>
    <property type="project" value="UniProtKB-KW"/>
</dbReference>
<dbReference type="PANTHER" id="PTHR47161:SF1">
    <property type="entry name" value="LYMPHOID-SPECIFIC HELICASE"/>
    <property type="match status" value="1"/>
</dbReference>
<dbReference type="InterPro" id="IPR001650">
    <property type="entry name" value="Helicase_C-like"/>
</dbReference>
<dbReference type="GO" id="GO:0003682">
    <property type="term" value="F:chromatin binding"/>
    <property type="evidence" value="ECO:0007669"/>
    <property type="project" value="TreeGrafter"/>
</dbReference>
<reference evidence="3 4" key="1">
    <citation type="submission" date="2015-07" db="EMBL/GenBank/DDBJ databases">
        <title>The genome of Dufourea novaeangliae.</title>
        <authorList>
            <person name="Pan H."/>
            <person name="Kapheim K."/>
        </authorList>
    </citation>
    <scope>NUCLEOTIDE SEQUENCE [LARGE SCALE GENOMIC DNA]</scope>
    <source>
        <strain evidence="3">0120121106</strain>
        <tissue evidence="3">Whole body</tissue>
    </source>
</reference>
<dbReference type="GO" id="GO:0005721">
    <property type="term" value="C:pericentric heterochromatin"/>
    <property type="evidence" value="ECO:0007669"/>
    <property type="project" value="TreeGrafter"/>
</dbReference>
<dbReference type="GO" id="GO:0006346">
    <property type="term" value="P:DNA methylation-dependent constitutive heterochromatin formation"/>
    <property type="evidence" value="ECO:0007669"/>
    <property type="project" value="TreeGrafter"/>
</dbReference>
<dbReference type="InterPro" id="IPR038718">
    <property type="entry name" value="SNF2-like_sf"/>
</dbReference>
<dbReference type="Gene3D" id="3.40.50.300">
    <property type="entry name" value="P-loop containing nucleotide triphosphate hydrolases"/>
    <property type="match status" value="1"/>
</dbReference>
<evidence type="ECO:0000313" key="4">
    <source>
        <dbReference type="Proteomes" id="UP000076502"/>
    </source>
</evidence>
<evidence type="ECO:0000313" key="3">
    <source>
        <dbReference type="EMBL" id="KZC11055.1"/>
    </source>
</evidence>
<dbReference type="InterPro" id="IPR000330">
    <property type="entry name" value="SNF2_N"/>
</dbReference>
<dbReference type="InterPro" id="IPR049730">
    <property type="entry name" value="SNF2/RAD54-like_C"/>
</dbReference>
<feature type="domain" description="Helicase C-terminal" evidence="2">
    <location>
        <begin position="211"/>
        <end position="377"/>
    </location>
</feature>
<keyword evidence="3" id="KW-0547">Nucleotide-binding</keyword>
<evidence type="ECO:0000259" key="2">
    <source>
        <dbReference type="PROSITE" id="PS51194"/>
    </source>
</evidence>
<organism evidence="3 4">
    <name type="scientific">Dufourea novaeangliae</name>
    <name type="common">Sweat bee</name>
    <dbReference type="NCBI Taxonomy" id="178035"/>
    <lineage>
        <taxon>Eukaryota</taxon>
        <taxon>Metazoa</taxon>
        <taxon>Ecdysozoa</taxon>
        <taxon>Arthropoda</taxon>
        <taxon>Hexapoda</taxon>
        <taxon>Insecta</taxon>
        <taxon>Pterygota</taxon>
        <taxon>Neoptera</taxon>
        <taxon>Endopterygota</taxon>
        <taxon>Hymenoptera</taxon>
        <taxon>Apocrita</taxon>
        <taxon>Aculeata</taxon>
        <taxon>Apoidea</taxon>
        <taxon>Anthophila</taxon>
        <taxon>Halictidae</taxon>
        <taxon>Rophitinae</taxon>
        <taxon>Dufourea</taxon>
    </lineage>
</organism>
<dbReference type="GO" id="GO:0031508">
    <property type="term" value="P:pericentric heterochromatin formation"/>
    <property type="evidence" value="ECO:0007669"/>
    <property type="project" value="TreeGrafter"/>
</dbReference>
<dbReference type="GO" id="GO:0044027">
    <property type="term" value="P:negative regulation of gene expression via chromosomal CpG island methylation"/>
    <property type="evidence" value="ECO:0007669"/>
    <property type="project" value="TreeGrafter"/>
</dbReference>
<name>A0A154PGR7_DUFNO</name>
<dbReference type="Pfam" id="PF00271">
    <property type="entry name" value="Helicase_C"/>
    <property type="match status" value="1"/>
</dbReference>
<proteinExistence type="predicted"/>
<gene>
    <name evidence="3" type="ORF">WN55_02410</name>
</gene>
<dbReference type="GO" id="GO:0016787">
    <property type="term" value="F:hydrolase activity"/>
    <property type="evidence" value="ECO:0007669"/>
    <property type="project" value="UniProtKB-KW"/>
</dbReference>
<dbReference type="InterPro" id="IPR027417">
    <property type="entry name" value="P-loop_NTPase"/>
</dbReference>
<dbReference type="CDD" id="cd18793">
    <property type="entry name" value="SF2_C_SNF"/>
    <property type="match status" value="1"/>
</dbReference>
<dbReference type="STRING" id="178035.A0A154PGR7"/>
<dbReference type="GO" id="GO:0005634">
    <property type="term" value="C:nucleus"/>
    <property type="evidence" value="ECO:0007669"/>
    <property type="project" value="TreeGrafter"/>
</dbReference>
<keyword evidence="1" id="KW-0378">Hydrolase</keyword>
<dbReference type="Pfam" id="PF00176">
    <property type="entry name" value="SNF2-rel_dom"/>
    <property type="match status" value="1"/>
</dbReference>
<dbReference type="SUPFAM" id="SSF52540">
    <property type="entry name" value="P-loop containing nucleoside triphosphate hydrolases"/>
    <property type="match status" value="1"/>
</dbReference>
<dbReference type="GO" id="GO:0005524">
    <property type="term" value="F:ATP binding"/>
    <property type="evidence" value="ECO:0007669"/>
    <property type="project" value="InterPro"/>
</dbReference>
<dbReference type="Proteomes" id="UP000076502">
    <property type="component" value="Unassembled WGS sequence"/>
</dbReference>